<dbReference type="Gene3D" id="2.40.260.10">
    <property type="entry name" value="Sortase"/>
    <property type="match status" value="1"/>
</dbReference>
<reference evidence="5 6" key="1">
    <citation type="submission" date="2020-10" db="EMBL/GenBank/DDBJ databases">
        <title>Connecting structure to function with the recovery of over 1000 high-quality activated sludge metagenome-assembled genomes encoding full-length rRNA genes using long-read sequencing.</title>
        <authorList>
            <person name="Singleton C.M."/>
            <person name="Petriglieri F."/>
            <person name="Kristensen J.M."/>
            <person name="Kirkegaard R.H."/>
            <person name="Michaelsen T.Y."/>
            <person name="Andersen M.H."/>
            <person name="Karst S.M."/>
            <person name="Dueholm M.S."/>
            <person name="Nielsen P.H."/>
            <person name="Albertsen M."/>
        </authorList>
    </citation>
    <scope>NUCLEOTIDE SEQUENCE [LARGE SCALE GENOMIC DNA]</scope>
    <source>
        <strain evidence="5">AalE_18-Q3-R2-46_BAT3C.188</strain>
    </source>
</reference>
<dbReference type="InterPro" id="IPR005754">
    <property type="entry name" value="Sortase"/>
</dbReference>
<evidence type="ECO:0000256" key="1">
    <source>
        <dbReference type="ARBA" id="ARBA00022801"/>
    </source>
</evidence>
<sequence>MTATLQVQLDPGATGPTQRRRGRHRARRVWVDRLIPVLLMLIGAVVLAYPVVATFYNNYKQSEFAREYAAKVATADPAALNAEFAAATRYNTALNPKLLKDPWDEASSALNADYRDYLSQLDLLEAMGRIRIPALDVDLPVLHGTSDDTLAKGVGHLFGSSLPVGGPSTHAVLTGHSSLANATLFDHLPDLSVGDQFYLEVLGRTLAYRVDKISVVLPNQLDDLAVTSGADQVTLVTCTPYAINSHRLLVRGVRVPYTQADGSAPGQATSTMDWSIQSWMWPRLIGAGVAVLVLVAMIFGWIVSDRRRAARRAAKKKERERE</sequence>
<name>A0A934X3G9_9MICO</name>
<dbReference type="CDD" id="cd05827">
    <property type="entry name" value="Sortase_C"/>
    <property type="match status" value="1"/>
</dbReference>
<feature type="active site" description="Proton donor/acceptor" evidence="2">
    <location>
        <position position="176"/>
    </location>
</feature>
<protein>
    <submittedName>
        <fullName evidence="5">Class C sortase</fullName>
    </submittedName>
</protein>
<keyword evidence="4" id="KW-0472">Membrane</keyword>
<keyword evidence="1" id="KW-0378">Hydrolase</keyword>
<dbReference type="NCBIfam" id="NF033745">
    <property type="entry name" value="class_C_sortase"/>
    <property type="match status" value="1"/>
</dbReference>
<organism evidence="5 6">
    <name type="scientific">Candidatus Phosphoribacter hodrii</name>
    <dbReference type="NCBI Taxonomy" id="2953743"/>
    <lineage>
        <taxon>Bacteria</taxon>
        <taxon>Bacillati</taxon>
        <taxon>Actinomycetota</taxon>
        <taxon>Actinomycetes</taxon>
        <taxon>Micrococcales</taxon>
        <taxon>Dermatophilaceae</taxon>
        <taxon>Candidatus Phosphoribacter</taxon>
    </lineage>
</organism>
<evidence type="ECO:0000313" key="5">
    <source>
        <dbReference type="EMBL" id="MBK6299698.1"/>
    </source>
</evidence>
<dbReference type="SUPFAM" id="SSF63817">
    <property type="entry name" value="Sortase"/>
    <property type="match status" value="1"/>
</dbReference>
<feature type="active site" description="Acyl-thioester intermediate" evidence="2">
    <location>
        <position position="238"/>
    </location>
</feature>
<dbReference type="InterPro" id="IPR042002">
    <property type="entry name" value="Sortase_C"/>
</dbReference>
<dbReference type="NCBIfam" id="TIGR01076">
    <property type="entry name" value="sortase_fam"/>
    <property type="match status" value="1"/>
</dbReference>
<keyword evidence="4" id="KW-1133">Transmembrane helix</keyword>
<evidence type="ECO:0000256" key="2">
    <source>
        <dbReference type="PIRSR" id="PIRSR605754-1"/>
    </source>
</evidence>
<dbReference type="Pfam" id="PF04203">
    <property type="entry name" value="Sortase"/>
    <property type="match status" value="1"/>
</dbReference>
<dbReference type="InterPro" id="IPR023365">
    <property type="entry name" value="Sortase_dom-sf"/>
</dbReference>
<dbReference type="Proteomes" id="UP000718281">
    <property type="component" value="Unassembled WGS sequence"/>
</dbReference>
<feature type="region of interest" description="Disordered" evidence="3">
    <location>
        <begin position="1"/>
        <end position="22"/>
    </location>
</feature>
<comment type="caution">
    <text evidence="5">The sequence shown here is derived from an EMBL/GenBank/DDBJ whole genome shotgun (WGS) entry which is preliminary data.</text>
</comment>
<proteinExistence type="predicted"/>
<evidence type="ECO:0000256" key="3">
    <source>
        <dbReference type="SAM" id="MobiDB-lite"/>
    </source>
</evidence>
<gene>
    <name evidence="5" type="ORF">IPF40_01120</name>
</gene>
<accession>A0A934X3G9</accession>
<dbReference type="AlphaFoldDB" id="A0A934X3G9"/>
<evidence type="ECO:0000313" key="6">
    <source>
        <dbReference type="Proteomes" id="UP000718281"/>
    </source>
</evidence>
<dbReference type="EMBL" id="JADIXZ010000001">
    <property type="protein sequence ID" value="MBK6299698.1"/>
    <property type="molecule type" value="Genomic_DNA"/>
</dbReference>
<evidence type="ECO:0000256" key="4">
    <source>
        <dbReference type="SAM" id="Phobius"/>
    </source>
</evidence>
<dbReference type="GO" id="GO:0016787">
    <property type="term" value="F:hydrolase activity"/>
    <property type="evidence" value="ECO:0007669"/>
    <property type="project" value="UniProtKB-KW"/>
</dbReference>
<feature type="transmembrane region" description="Helical" evidence="4">
    <location>
        <begin position="279"/>
        <end position="303"/>
    </location>
</feature>
<feature type="transmembrane region" description="Helical" evidence="4">
    <location>
        <begin position="30"/>
        <end position="52"/>
    </location>
</feature>
<keyword evidence="4" id="KW-0812">Transmembrane</keyword>